<evidence type="ECO:0000313" key="9">
    <source>
        <dbReference type="Proteomes" id="UP000603141"/>
    </source>
</evidence>
<evidence type="ECO:0000256" key="2">
    <source>
        <dbReference type="ARBA" id="ARBA00022679"/>
    </source>
</evidence>
<keyword evidence="2 6" id="KW-0808">Transferase</keyword>
<dbReference type="NCBIfam" id="TIGR00639">
    <property type="entry name" value="PurN"/>
    <property type="match status" value="1"/>
</dbReference>
<name>A0A934VVN2_9BACT</name>
<evidence type="ECO:0000256" key="4">
    <source>
        <dbReference type="ARBA" id="ARBA00038440"/>
    </source>
</evidence>
<reference evidence="8" key="1">
    <citation type="submission" date="2021-01" db="EMBL/GenBank/DDBJ databases">
        <title>Modified the classification status of verrucomicrobia.</title>
        <authorList>
            <person name="Feng X."/>
        </authorList>
    </citation>
    <scope>NUCLEOTIDE SEQUENCE</scope>
    <source>
        <strain evidence="8">KCTC 22041</strain>
    </source>
</reference>
<evidence type="ECO:0000256" key="6">
    <source>
        <dbReference type="HAMAP-Rule" id="MF_01930"/>
    </source>
</evidence>
<dbReference type="CDD" id="cd08645">
    <property type="entry name" value="FMT_core_GART"/>
    <property type="match status" value="1"/>
</dbReference>
<dbReference type="Pfam" id="PF00551">
    <property type="entry name" value="Formyl_trans_N"/>
    <property type="match status" value="1"/>
</dbReference>
<comment type="catalytic activity">
    <reaction evidence="5 6">
        <text>N(1)-(5-phospho-beta-D-ribosyl)glycinamide + (6R)-10-formyltetrahydrofolate = N(2)-formyl-N(1)-(5-phospho-beta-D-ribosyl)glycinamide + (6S)-5,6,7,8-tetrahydrofolate + H(+)</text>
        <dbReference type="Rhea" id="RHEA:15053"/>
        <dbReference type="ChEBI" id="CHEBI:15378"/>
        <dbReference type="ChEBI" id="CHEBI:57453"/>
        <dbReference type="ChEBI" id="CHEBI:143788"/>
        <dbReference type="ChEBI" id="CHEBI:147286"/>
        <dbReference type="ChEBI" id="CHEBI:195366"/>
        <dbReference type="EC" id="2.1.2.2"/>
    </reaction>
</comment>
<evidence type="ECO:0000259" key="7">
    <source>
        <dbReference type="Pfam" id="PF00551"/>
    </source>
</evidence>
<dbReference type="PANTHER" id="PTHR43369:SF2">
    <property type="entry name" value="PHOSPHORIBOSYLGLYCINAMIDE FORMYLTRANSFERASE"/>
    <property type="match status" value="1"/>
</dbReference>
<dbReference type="Proteomes" id="UP000603141">
    <property type="component" value="Unassembled WGS sequence"/>
</dbReference>
<dbReference type="EC" id="2.1.2.2" evidence="6"/>
<comment type="caution">
    <text evidence="6">Lacks conserved residue(s) required for the propagation of feature annotation.</text>
</comment>
<dbReference type="Gene3D" id="3.40.50.170">
    <property type="entry name" value="Formyl transferase, N-terminal domain"/>
    <property type="match status" value="1"/>
</dbReference>
<feature type="active site" description="Proton donor" evidence="6">
    <location>
        <position position="108"/>
    </location>
</feature>
<gene>
    <name evidence="6 8" type="primary">purN</name>
    <name evidence="8" type="ORF">JIN85_06100</name>
</gene>
<dbReference type="InterPro" id="IPR002376">
    <property type="entry name" value="Formyl_transf_N"/>
</dbReference>
<dbReference type="AlphaFoldDB" id="A0A934VVN2"/>
<dbReference type="GO" id="GO:0006189">
    <property type="term" value="P:'de novo' IMP biosynthetic process"/>
    <property type="evidence" value="ECO:0007669"/>
    <property type="project" value="UniProtKB-UniRule"/>
</dbReference>
<comment type="pathway">
    <text evidence="1 6">Purine metabolism; IMP biosynthesis via de novo pathway; N(2)-formyl-N(1)-(5-phospho-D-ribosyl)glycinamide from N(1)-(5-phospho-D-ribosyl)glycinamide (10-formyl THF route): step 1/1.</text>
</comment>
<accession>A0A934VVN2</accession>
<dbReference type="HAMAP" id="MF_01930">
    <property type="entry name" value="PurN"/>
    <property type="match status" value="1"/>
</dbReference>
<dbReference type="InterPro" id="IPR036477">
    <property type="entry name" value="Formyl_transf_N_sf"/>
</dbReference>
<dbReference type="EMBL" id="JAENIJ010000007">
    <property type="protein sequence ID" value="MBK1881978.1"/>
    <property type="molecule type" value="Genomic_DNA"/>
</dbReference>
<evidence type="ECO:0000313" key="8">
    <source>
        <dbReference type="EMBL" id="MBK1881978.1"/>
    </source>
</evidence>
<comment type="similarity">
    <text evidence="4 6">Belongs to the GART family.</text>
</comment>
<dbReference type="GO" id="GO:0004644">
    <property type="term" value="F:phosphoribosylglycinamide formyltransferase activity"/>
    <property type="evidence" value="ECO:0007669"/>
    <property type="project" value="UniProtKB-UniRule"/>
</dbReference>
<feature type="binding site" evidence="6">
    <location>
        <position position="106"/>
    </location>
    <ligand>
        <name>(6R)-10-formyltetrahydrofolate</name>
        <dbReference type="ChEBI" id="CHEBI:195366"/>
    </ligand>
</feature>
<feature type="domain" description="Formyl transferase N-terminal" evidence="7">
    <location>
        <begin position="1"/>
        <end position="186"/>
    </location>
</feature>
<evidence type="ECO:0000256" key="3">
    <source>
        <dbReference type="ARBA" id="ARBA00022755"/>
    </source>
</evidence>
<keyword evidence="9" id="KW-1185">Reference proteome</keyword>
<evidence type="ECO:0000256" key="5">
    <source>
        <dbReference type="ARBA" id="ARBA00047664"/>
    </source>
</evidence>
<dbReference type="PROSITE" id="PS00373">
    <property type="entry name" value="GART"/>
    <property type="match status" value="1"/>
</dbReference>
<feature type="site" description="Raises pKa of active site His" evidence="6">
    <location>
        <position position="149"/>
    </location>
</feature>
<proteinExistence type="inferred from homology"/>
<dbReference type="PANTHER" id="PTHR43369">
    <property type="entry name" value="PHOSPHORIBOSYLGLYCINAMIDE FORMYLTRANSFERASE"/>
    <property type="match status" value="1"/>
</dbReference>
<feature type="binding site" evidence="6">
    <location>
        <begin position="11"/>
        <end position="13"/>
    </location>
    <ligand>
        <name>N(1)-(5-phospho-beta-D-ribosyl)glycinamide</name>
        <dbReference type="ChEBI" id="CHEBI:143788"/>
    </ligand>
</feature>
<evidence type="ECO:0000256" key="1">
    <source>
        <dbReference type="ARBA" id="ARBA00005054"/>
    </source>
</evidence>
<protein>
    <recommendedName>
        <fullName evidence="6">Phosphoribosylglycinamide formyltransferase</fullName>
        <ecNumber evidence="6">2.1.2.2</ecNumber>
    </recommendedName>
    <alternativeName>
        <fullName evidence="6">5'-phosphoribosylglycinamide transformylase</fullName>
    </alternativeName>
    <alternativeName>
        <fullName evidence="6">GAR transformylase</fullName>
        <shortName evidence="6">GART</shortName>
    </alternativeName>
</protein>
<sequence length="200" mass="21799">MNLAFFASHGGSNMQAVLDACSAGNLTAKPVLLISNNRKCLAIERAVTEALPIRVINRVTHPDPDERDAAMLHELLEHHAELIVLAGYMKHLGPRVIARYRNRILNIHPALLPKFGGQGMYGAFVHQAVIAAKETITGVTVHLVDEEYDHGQILAQTEVPVFPEDDAASLSARVLQREHTFLVEVLSGIVSGQIRLPAAP</sequence>
<dbReference type="InterPro" id="IPR004607">
    <property type="entry name" value="GART"/>
</dbReference>
<keyword evidence="3 6" id="KW-0658">Purine biosynthesis</keyword>
<organism evidence="8 9">
    <name type="scientific">Luteolibacter pohnpeiensis</name>
    <dbReference type="NCBI Taxonomy" id="454153"/>
    <lineage>
        <taxon>Bacteria</taxon>
        <taxon>Pseudomonadati</taxon>
        <taxon>Verrucomicrobiota</taxon>
        <taxon>Verrucomicrobiia</taxon>
        <taxon>Verrucomicrobiales</taxon>
        <taxon>Verrucomicrobiaceae</taxon>
        <taxon>Luteolibacter</taxon>
    </lineage>
</organism>
<feature type="binding site" evidence="6">
    <location>
        <position position="67"/>
    </location>
    <ligand>
        <name>(6R)-10-formyltetrahydrofolate</name>
        <dbReference type="ChEBI" id="CHEBI:195366"/>
    </ligand>
</feature>
<comment type="function">
    <text evidence="6">Catalyzes the transfer of a formyl group from 10-formyltetrahydrofolate to 5-phospho-ribosyl-glycinamide (GAR), producing 5-phospho-ribosyl-N-formylglycinamide (FGAR) and tetrahydrofolate.</text>
</comment>
<dbReference type="GO" id="GO:0005737">
    <property type="term" value="C:cytoplasm"/>
    <property type="evidence" value="ECO:0007669"/>
    <property type="project" value="TreeGrafter"/>
</dbReference>
<dbReference type="SUPFAM" id="SSF53328">
    <property type="entry name" value="Formyltransferase"/>
    <property type="match status" value="1"/>
</dbReference>
<comment type="caution">
    <text evidence="8">The sequence shown here is derived from an EMBL/GenBank/DDBJ whole genome shotgun (WGS) entry which is preliminary data.</text>
</comment>
<dbReference type="InterPro" id="IPR001555">
    <property type="entry name" value="GART_AS"/>
</dbReference>
<dbReference type="RefSeq" id="WP_200268672.1">
    <property type="nucleotide sequence ID" value="NZ_JAENIJ010000007.1"/>
</dbReference>